<proteinExistence type="inferred from homology"/>
<feature type="binding site" evidence="4">
    <location>
        <position position="109"/>
    </location>
    <ligand>
        <name>D-ribulose 5-phosphate</name>
        <dbReference type="ChEBI" id="CHEBI:58121"/>
    </ligand>
</feature>
<accession>A0A1G6XZP9</accession>
<dbReference type="Proteomes" id="UP000198995">
    <property type="component" value="Unassembled WGS sequence"/>
</dbReference>
<dbReference type="SUPFAM" id="SSF89623">
    <property type="entry name" value="Ribose/Galactose isomerase RpiB/AlsB"/>
    <property type="match status" value="1"/>
</dbReference>
<dbReference type="NCBIfam" id="TIGR01120">
    <property type="entry name" value="rpiB"/>
    <property type="match status" value="1"/>
</dbReference>
<organism evidence="5 6">
    <name type="scientific">Peptococcus niger</name>
    <dbReference type="NCBI Taxonomy" id="2741"/>
    <lineage>
        <taxon>Bacteria</taxon>
        <taxon>Bacillati</taxon>
        <taxon>Bacillota</taxon>
        <taxon>Clostridia</taxon>
        <taxon>Eubacteriales</taxon>
        <taxon>Peptococcaceae</taxon>
        <taxon>Peptococcus</taxon>
    </lineage>
</organism>
<keyword evidence="6" id="KW-1185">Reference proteome</keyword>
<dbReference type="Pfam" id="PF02502">
    <property type="entry name" value="LacAB_rpiB"/>
    <property type="match status" value="1"/>
</dbReference>
<dbReference type="OrthoDB" id="1778624at2"/>
<keyword evidence="2 5" id="KW-0413">Isomerase</keyword>
<dbReference type="Gene3D" id="3.40.1400.10">
    <property type="entry name" value="Sugar-phosphate isomerase, RpiB/LacA/LacB"/>
    <property type="match status" value="1"/>
</dbReference>
<dbReference type="InterPro" id="IPR004785">
    <property type="entry name" value="RpiB"/>
</dbReference>
<evidence type="ECO:0000313" key="6">
    <source>
        <dbReference type="Proteomes" id="UP000198995"/>
    </source>
</evidence>
<feature type="binding site" evidence="4">
    <location>
        <position position="136"/>
    </location>
    <ligand>
        <name>D-ribulose 5-phosphate</name>
        <dbReference type="ChEBI" id="CHEBI:58121"/>
    </ligand>
</feature>
<comment type="similarity">
    <text evidence="1">Belongs to the LacAB/RpiB family.</text>
</comment>
<protein>
    <submittedName>
        <fullName evidence="5">Ribose-5-phosphate isomerase</fullName>
    </submittedName>
</protein>
<feature type="binding site" evidence="4">
    <location>
        <position position="99"/>
    </location>
    <ligand>
        <name>D-ribulose 5-phosphate</name>
        <dbReference type="ChEBI" id="CHEBI:58121"/>
    </ligand>
</feature>
<dbReference type="AlphaFoldDB" id="A0A1G6XZP9"/>
<gene>
    <name evidence="5" type="ORF">SAMN04489866_10822</name>
</gene>
<dbReference type="PIRSF" id="PIRSF005384">
    <property type="entry name" value="RpiB_LacA_B"/>
    <property type="match status" value="1"/>
</dbReference>
<dbReference type="NCBIfam" id="NF004051">
    <property type="entry name" value="PRK05571.1"/>
    <property type="match status" value="1"/>
</dbReference>
<name>A0A1G6XZP9_PEPNI</name>
<dbReference type="InterPro" id="IPR051812">
    <property type="entry name" value="SPI_LacAB/RpiB"/>
</dbReference>
<dbReference type="RefSeq" id="WP_091791982.1">
    <property type="nucleotide sequence ID" value="NZ_FNAF01000008.1"/>
</dbReference>
<dbReference type="NCBIfam" id="TIGR00689">
    <property type="entry name" value="rpiB_lacA_lacB"/>
    <property type="match status" value="1"/>
</dbReference>
<feature type="binding site" evidence="4">
    <location>
        <position position="132"/>
    </location>
    <ligand>
        <name>D-ribulose 5-phosphate</name>
        <dbReference type="ChEBI" id="CHEBI:58121"/>
    </ligand>
</feature>
<reference evidence="5 6" key="1">
    <citation type="submission" date="2016-10" db="EMBL/GenBank/DDBJ databases">
        <authorList>
            <person name="de Groot N.N."/>
        </authorList>
    </citation>
    <scope>NUCLEOTIDE SEQUENCE [LARGE SCALE GENOMIC DNA]</scope>
    <source>
        <strain evidence="5 6">DSM 20475</strain>
    </source>
</reference>
<feature type="active site" description="Proton donor" evidence="3">
    <location>
        <position position="98"/>
    </location>
</feature>
<dbReference type="InterPro" id="IPR036569">
    <property type="entry name" value="RpiB_LacA_LacB_sf"/>
</dbReference>
<dbReference type="GO" id="GO:0016861">
    <property type="term" value="F:intramolecular oxidoreductase activity, interconverting aldoses and ketoses"/>
    <property type="evidence" value="ECO:0007669"/>
    <property type="project" value="UniProtKB-ARBA"/>
</dbReference>
<evidence type="ECO:0000313" key="5">
    <source>
        <dbReference type="EMBL" id="SDD82937.1"/>
    </source>
</evidence>
<evidence type="ECO:0000256" key="4">
    <source>
        <dbReference type="PIRSR" id="PIRSR005384-2"/>
    </source>
</evidence>
<dbReference type="EMBL" id="FNAF01000008">
    <property type="protein sequence ID" value="SDD82937.1"/>
    <property type="molecule type" value="Genomic_DNA"/>
</dbReference>
<dbReference type="PANTHER" id="PTHR43732:SF1">
    <property type="entry name" value="RIBOSE 5-PHOSPHATE ISOMERASE"/>
    <property type="match status" value="1"/>
</dbReference>
<feature type="active site" description="Proton acceptor" evidence="3">
    <location>
        <position position="65"/>
    </location>
</feature>
<dbReference type="STRING" id="2741.SAMN04489866_10822"/>
<evidence type="ECO:0000256" key="2">
    <source>
        <dbReference type="ARBA" id="ARBA00023235"/>
    </source>
</evidence>
<feature type="binding site" evidence="4">
    <location>
        <begin position="66"/>
        <end position="70"/>
    </location>
    <ligand>
        <name>D-ribulose 5-phosphate</name>
        <dbReference type="ChEBI" id="CHEBI:58121"/>
    </ligand>
</feature>
<evidence type="ECO:0000256" key="3">
    <source>
        <dbReference type="PIRSR" id="PIRSR005384-1"/>
    </source>
</evidence>
<sequence length="148" mass="15260">MKIAIGADHGGIHLKTAIVAHLKDLGHEVVDYGTDSSESCDYPLIALPLAKDVAAGDPALGILICGTGIGIGIAANKVPGVRAALCHDTFSAHAAREHNNANILTMGERIIGPGLALDIVDAFLAANFAGGRHERRVGEIAAIERGEL</sequence>
<evidence type="ECO:0000256" key="1">
    <source>
        <dbReference type="ARBA" id="ARBA00008754"/>
    </source>
</evidence>
<dbReference type="InterPro" id="IPR003500">
    <property type="entry name" value="RpiB_LacA_LacB"/>
</dbReference>
<dbReference type="PANTHER" id="PTHR43732">
    <property type="entry name" value="RIBOSE 5-PHOSPHATE ISOMERASE-RELATED"/>
    <property type="match status" value="1"/>
</dbReference>
<dbReference type="GO" id="GO:0005975">
    <property type="term" value="P:carbohydrate metabolic process"/>
    <property type="evidence" value="ECO:0007669"/>
    <property type="project" value="InterPro"/>
</dbReference>
<feature type="binding site" evidence="4">
    <location>
        <begin position="8"/>
        <end position="9"/>
    </location>
    <ligand>
        <name>D-ribulose 5-phosphate</name>
        <dbReference type="ChEBI" id="CHEBI:58121"/>
    </ligand>
</feature>